<feature type="domain" description="G-protein coupled receptors family 1 profile" evidence="11">
    <location>
        <begin position="31"/>
        <end position="348"/>
    </location>
</feature>
<feature type="transmembrane region" description="Helical" evidence="10">
    <location>
        <begin position="190"/>
        <end position="214"/>
    </location>
</feature>
<evidence type="ECO:0000256" key="6">
    <source>
        <dbReference type="ARBA" id="ARBA00023136"/>
    </source>
</evidence>
<evidence type="ECO:0000256" key="10">
    <source>
        <dbReference type="SAM" id="Phobius"/>
    </source>
</evidence>
<keyword evidence="5 9" id="KW-0297">G-protein coupled receptor</keyword>
<evidence type="ECO:0000313" key="12">
    <source>
        <dbReference type="EnsemblMetazoa" id="BGLB035404-PA"/>
    </source>
</evidence>
<keyword evidence="6 10" id="KW-0472">Membrane</keyword>
<dbReference type="Proteomes" id="UP000076420">
    <property type="component" value="Unassembled WGS sequence"/>
</dbReference>
<evidence type="ECO:0000256" key="7">
    <source>
        <dbReference type="ARBA" id="ARBA00023170"/>
    </source>
</evidence>
<keyword evidence="2" id="KW-1003">Cell membrane</keyword>
<comment type="similarity">
    <text evidence="9">Belongs to the G-protein coupled receptor 1 family.</text>
</comment>
<protein>
    <recommendedName>
        <fullName evidence="11">G-protein coupled receptors family 1 profile domain-containing protein</fullName>
    </recommendedName>
</protein>
<evidence type="ECO:0000313" key="13">
    <source>
        <dbReference type="Proteomes" id="UP000076420"/>
    </source>
</evidence>
<dbReference type="VEuPathDB" id="VectorBase:BGLAX_029082"/>
<dbReference type="VEuPathDB" id="VectorBase:BGLB035404"/>
<evidence type="ECO:0000259" key="11">
    <source>
        <dbReference type="PROSITE" id="PS50262"/>
    </source>
</evidence>
<dbReference type="Gene3D" id="1.20.1070.10">
    <property type="entry name" value="Rhodopsin 7-helix transmembrane proteins"/>
    <property type="match status" value="1"/>
</dbReference>
<keyword evidence="3 9" id="KW-0812">Transmembrane</keyword>
<gene>
    <name evidence="12" type="primary">106077983</name>
</gene>
<dbReference type="KEGG" id="bgt:106077983"/>
<feature type="transmembrane region" description="Helical" evidence="10">
    <location>
        <begin position="333"/>
        <end position="350"/>
    </location>
</feature>
<feature type="transmembrane region" description="Helical" evidence="10">
    <location>
        <begin position="293"/>
        <end position="313"/>
    </location>
</feature>
<feature type="transmembrane region" description="Helical" evidence="10">
    <location>
        <begin position="60"/>
        <end position="85"/>
    </location>
</feature>
<dbReference type="SUPFAM" id="SSF81321">
    <property type="entry name" value="Family A G protein-coupled receptor-like"/>
    <property type="match status" value="1"/>
</dbReference>
<dbReference type="PROSITE" id="PS00237">
    <property type="entry name" value="G_PROTEIN_RECEP_F1_1"/>
    <property type="match status" value="1"/>
</dbReference>
<keyword evidence="4 10" id="KW-1133">Transmembrane helix</keyword>
<evidence type="ECO:0000256" key="8">
    <source>
        <dbReference type="ARBA" id="ARBA00023224"/>
    </source>
</evidence>
<proteinExistence type="inferred from homology"/>
<sequence>MNNSSCFIYEDDNHIILISFISLITFFTIASNCVLFVALARSLIQSGKSNISKLYSNQSLTKLIMTSFVAVEIVVGALLMPLFVVEMMNDGKWKLGQLACTIRNFFSGCTCQLSISHICCMAVDRFLAIKHPLFYRRLTMRHALVQVGLAWLIPLITMMAFRLMDWYKDEQDLFNCAESHKICTMAFNNVFFYVTFPLFFVLPFLLAITLYIVILMEVQHFHIRTARFKRHGQPKCLRTNMNNNAASFDVQSHTGNARKTSLTSDAETNANNPDVLKNVSRGVQKPDRKNLKAYKTIGCIIMCILACWIPPFIFSSTYVSEIRLVSLSVQLRLLFIFYLNASINPLIYMFNTSIRQAVKNLCFS</sequence>
<dbReference type="PROSITE" id="PS50262">
    <property type="entry name" value="G_PROTEIN_RECEP_F1_2"/>
    <property type="match status" value="1"/>
</dbReference>
<dbReference type="Pfam" id="PF00001">
    <property type="entry name" value="7tm_1"/>
    <property type="match status" value="1"/>
</dbReference>
<organism evidence="12 13">
    <name type="scientific">Biomphalaria glabrata</name>
    <name type="common">Bloodfluke planorb</name>
    <name type="synonym">Freshwater snail</name>
    <dbReference type="NCBI Taxonomy" id="6526"/>
    <lineage>
        <taxon>Eukaryota</taxon>
        <taxon>Metazoa</taxon>
        <taxon>Spiralia</taxon>
        <taxon>Lophotrochozoa</taxon>
        <taxon>Mollusca</taxon>
        <taxon>Gastropoda</taxon>
        <taxon>Heterobranchia</taxon>
        <taxon>Euthyneura</taxon>
        <taxon>Panpulmonata</taxon>
        <taxon>Hygrophila</taxon>
        <taxon>Lymnaeoidea</taxon>
        <taxon>Planorbidae</taxon>
        <taxon>Biomphalaria</taxon>
    </lineage>
</organism>
<evidence type="ECO:0000256" key="4">
    <source>
        <dbReference type="ARBA" id="ARBA00022989"/>
    </source>
</evidence>
<feature type="transmembrane region" description="Helical" evidence="10">
    <location>
        <begin position="143"/>
        <end position="164"/>
    </location>
</feature>
<evidence type="ECO:0000256" key="5">
    <source>
        <dbReference type="ARBA" id="ARBA00023040"/>
    </source>
</evidence>
<name>A0A2C9LVM7_BIOGL</name>
<evidence type="ECO:0000256" key="3">
    <source>
        <dbReference type="ARBA" id="ARBA00022692"/>
    </source>
</evidence>
<keyword evidence="8 9" id="KW-0807">Transducer</keyword>
<dbReference type="OrthoDB" id="6143633at2759"/>
<dbReference type="GO" id="GO:0004930">
    <property type="term" value="F:G protein-coupled receptor activity"/>
    <property type="evidence" value="ECO:0007669"/>
    <property type="project" value="UniProtKB-KW"/>
</dbReference>
<feature type="transmembrane region" description="Helical" evidence="10">
    <location>
        <begin position="15"/>
        <end position="39"/>
    </location>
</feature>
<dbReference type="AlphaFoldDB" id="A0A2C9LVM7"/>
<evidence type="ECO:0000256" key="9">
    <source>
        <dbReference type="RuleBase" id="RU000688"/>
    </source>
</evidence>
<dbReference type="EnsemblMetazoa" id="BGLB035404-RA">
    <property type="protein sequence ID" value="BGLB035404-PA"/>
    <property type="gene ID" value="BGLB035404"/>
</dbReference>
<reference evidence="12" key="1">
    <citation type="submission" date="2020-05" db="UniProtKB">
        <authorList>
            <consortium name="EnsemblMetazoa"/>
        </authorList>
    </citation>
    <scope>IDENTIFICATION</scope>
    <source>
        <strain evidence="12">BB02</strain>
    </source>
</reference>
<dbReference type="PRINTS" id="PR00237">
    <property type="entry name" value="GPCRRHODOPSN"/>
</dbReference>
<evidence type="ECO:0000256" key="1">
    <source>
        <dbReference type="ARBA" id="ARBA00004651"/>
    </source>
</evidence>
<dbReference type="InterPro" id="IPR017452">
    <property type="entry name" value="GPCR_Rhodpsn_7TM"/>
</dbReference>
<dbReference type="STRING" id="6526.A0A2C9LVM7"/>
<dbReference type="PANTHER" id="PTHR24248">
    <property type="entry name" value="ADRENERGIC RECEPTOR-RELATED G-PROTEIN COUPLED RECEPTOR"/>
    <property type="match status" value="1"/>
</dbReference>
<dbReference type="InterPro" id="IPR000276">
    <property type="entry name" value="GPCR_Rhodpsn"/>
</dbReference>
<dbReference type="GO" id="GO:0005886">
    <property type="term" value="C:plasma membrane"/>
    <property type="evidence" value="ECO:0007669"/>
    <property type="project" value="UniProtKB-SubCell"/>
</dbReference>
<accession>A0A2C9LVM7</accession>
<evidence type="ECO:0000256" key="2">
    <source>
        <dbReference type="ARBA" id="ARBA00022475"/>
    </source>
</evidence>
<keyword evidence="7 9" id="KW-0675">Receptor</keyword>
<comment type="subcellular location">
    <subcellularLocation>
        <location evidence="1">Cell membrane</location>
        <topology evidence="1">Multi-pass membrane protein</topology>
    </subcellularLocation>
</comment>